<evidence type="ECO:0000313" key="2">
    <source>
        <dbReference type="Proteomes" id="UP000181962"/>
    </source>
</evidence>
<organism evidence="1 2">
    <name type="scientific">Bradyrhizobium japonicum</name>
    <dbReference type="NCBI Taxonomy" id="375"/>
    <lineage>
        <taxon>Bacteria</taxon>
        <taxon>Pseudomonadati</taxon>
        <taxon>Pseudomonadota</taxon>
        <taxon>Alphaproteobacteria</taxon>
        <taxon>Hyphomicrobiales</taxon>
        <taxon>Nitrobacteraceae</taxon>
        <taxon>Bradyrhizobium</taxon>
    </lineage>
</organism>
<gene>
    <name evidence="1" type="ORF">BKD09_26900</name>
</gene>
<sequence>MKLAAERAFAAPEAAARKLVELAKTVEAVQDGRIHIEKLNAPFLYTLKATGLEFGAGIKHAVEKGWLELHESGTYVRLIDTSAKAAPAKD</sequence>
<proteinExistence type="predicted"/>
<dbReference type="AlphaFoldDB" id="A0A1L3FFB9"/>
<dbReference type="RefSeq" id="WP_071913882.1">
    <property type="nucleotide sequence ID" value="NZ_CP017637.1"/>
</dbReference>
<name>A0A1L3FFB9_BRAJP</name>
<accession>A0A1L3FFB9</accession>
<protein>
    <submittedName>
        <fullName evidence="1">Uncharacterized protein</fullName>
    </submittedName>
</protein>
<dbReference type="EMBL" id="CP017637">
    <property type="protein sequence ID" value="APG11971.1"/>
    <property type="molecule type" value="Genomic_DNA"/>
</dbReference>
<dbReference type="Proteomes" id="UP000181962">
    <property type="component" value="Chromosome"/>
</dbReference>
<reference evidence="1 2" key="1">
    <citation type="submission" date="2016-11" db="EMBL/GenBank/DDBJ databases">
        <title>Complete Genome Sequence of Bradyrhizobium sp. strain J5, an isolated from soybean nodule in Hokkaido.</title>
        <authorList>
            <person name="Kanehara K."/>
        </authorList>
    </citation>
    <scope>NUCLEOTIDE SEQUENCE [LARGE SCALE GENOMIC DNA]</scope>
    <source>
        <strain evidence="1 2">J5</strain>
    </source>
</reference>
<evidence type="ECO:0000313" key="1">
    <source>
        <dbReference type="EMBL" id="APG11971.1"/>
    </source>
</evidence>